<name>A0A3Q0NDS2_LISMG</name>
<dbReference type="KEGG" id="lmod:LMON_1237"/>
<dbReference type="EMBL" id="HG421741">
    <property type="protein sequence ID" value="CDG45095.1"/>
    <property type="molecule type" value="Genomic_DNA"/>
</dbReference>
<dbReference type="AlphaFoldDB" id="A0A3Q0NDS2"/>
<feature type="domain" description="Tyr recombinase" evidence="6">
    <location>
        <begin position="169"/>
        <end position="366"/>
    </location>
</feature>
<dbReference type="PANTHER" id="PTHR30349:SF64">
    <property type="entry name" value="PROPHAGE INTEGRASE INTD-RELATED"/>
    <property type="match status" value="1"/>
</dbReference>
<evidence type="ECO:0000256" key="4">
    <source>
        <dbReference type="ARBA" id="ARBA00023172"/>
    </source>
</evidence>
<evidence type="ECO:0000259" key="6">
    <source>
        <dbReference type="PROSITE" id="PS51898"/>
    </source>
</evidence>
<evidence type="ECO:0000256" key="2">
    <source>
        <dbReference type="ARBA" id="ARBA00022908"/>
    </source>
</evidence>
<evidence type="ECO:0000313" key="8">
    <source>
        <dbReference type="EMBL" id="CDG45095.1"/>
    </source>
</evidence>
<accession>A0A3Q0NDS2</accession>
<dbReference type="PANTHER" id="PTHR30349">
    <property type="entry name" value="PHAGE INTEGRASE-RELATED"/>
    <property type="match status" value="1"/>
</dbReference>
<dbReference type="InterPro" id="IPR011010">
    <property type="entry name" value="DNA_brk_join_enz"/>
</dbReference>
<keyword evidence="3 5" id="KW-0238">DNA-binding</keyword>
<dbReference type="InterPro" id="IPR010998">
    <property type="entry name" value="Integrase_recombinase_N"/>
</dbReference>
<dbReference type="InterPro" id="IPR004107">
    <property type="entry name" value="Integrase_SAM-like_N"/>
</dbReference>
<protein>
    <submittedName>
        <fullName evidence="8">Phage integrase family protein</fullName>
    </submittedName>
</protein>
<dbReference type="PROSITE" id="PS51900">
    <property type="entry name" value="CB"/>
    <property type="match status" value="1"/>
</dbReference>
<dbReference type="InterPro" id="IPR050090">
    <property type="entry name" value="Tyrosine_recombinase_XerCD"/>
</dbReference>
<sequence length="377" mass="44165">MKKKKDKLQIKKLKNGKYTTRINVKVKGVWKTQRVTKDTIEEVEYKVAKLNKKSKDGTLTLNSSLKLFDFCDIYIKTYVEKILSDSTLNSYENAFRELKDYFGNIKLDKIEPLEYQLFINHLGKELAYSTVETRHKKITAMYNKAIMLNYVKSNPTSGVKIAGKDVAAMKLQYLEDDQVAHLKELVEDSMSVSRAVIFLAIQTGMRFGEIIALTWNSINFERQRIVVKNSWDYKKKKTFVPTKTEERRTIFIDDSTVDYLKKYKKWSKEYISNENITNDLSLVFCTRDNQPVDNQSCNKMLKKLFMNISNEYVTLHKLRHTHTVQCLEAGLDIIYVSERLGHADISTTMEYYTHVSKKLRNMNEDRISNYFNKEKTS</sequence>
<dbReference type="GO" id="GO:0015074">
    <property type="term" value="P:DNA integration"/>
    <property type="evidence" value="ECO:0007669"/>
    <property type="project" value="UniProtKB-KW"/>
</dbReference>
<proteinExistence type="inferred from homology"/>
<evidence type="ECO:0000259" key="7">
    <source>
        <dbReference type="PROSITE" id="PS51900"/>
    </source>
</evidence>
<organism evidence="8 9">
    <name type="scientific">Listeria monocytogenes serotype 1/2a (strain EGD / Mackaness)</name>
    <dbReference type="NCBI Taxonomy" id="1334565"/>
    <lineage>
        <taxon>Bacteria</taxon>
        <taxon>Bacillati</taxon>
        <taxon>Bacillota</taxon>
        <taxon>Bacilli</taxon>
        <taxon>Bacillales</taxon>
        <taxon>Listeriaceae</taxon>
        <taxon>Listeria</taxon>
    </lineage>
</organism>
<dbReference type="GO" id="GO:0006310">
    <property type="term" value="P:DNA recombination"/>
    <property type="evidence" value="ECO:0007669"/>
    <property type="project" value="UniProtKB-KW"/>
</dbReference>
<dbReference type="Proteomes" id="UP000016703">
    <property type="component" value="Chromosome"/>
</dbReference>
<dbReference type="Gene3D" id="1.10.443.10">
    <property type="entry name" value="Intergrase catalytic core"/>
    <property type="match status" value="1"/>
</dbReference>
<dbReference type="SUPFAM" id="SSF56349">
    <property type="entry name" value="DNA breaking-rejoining enzymes"/>
    <property type="match status" value="1"/>
</dbReference>
<evidence type="ECO:0000256" key="3">
    <source>
        <dbReference type="ARBA" id="ARBA00023125"/>
    </source>
</evidence>
<dbReference type="InterPro" id="IPR013762">
    <property type="entry name" value="Integrase-like_cat_sf"/>
</dbReference>
<dbReference type="Pfam" id="PF00589">
    <property type="entry name" value="Phage_integrase"/>
    <property type="match status" value="1"/>
</dbReference>
<dbReference type="Pfam" id="PF14659">
    <property type="entry name" value="Phage_int_SAM_3"/>
    <property type="match status" value="1"/>
</dbReference>
<dbReference type="CDD" id="cd01189">
    <property type="entry name" value="INT_ICEBs1_C_like"/>
    <property type="match status" value="1"/>
</dbReference>
<comment type="similarity">
    <text evidence="1">Belongs to the 'phage' integrase family.</text>
</comment>
<keyword evidence="4" id="KW-0233">DNA recombination</keyword>
<evidence type="ECO:0000256" key="5">
    <source>
        <dbReference type="PROSITE-ProRule" id="PRU01248"/>
    </source>
</evidence>
<evidence type="ECO:0000256" key="1">
    <source>
        <dbReference type="ARBA" id="ARBA00008857"/>
    </source>
</evidence>
<evidence type="ECO:0000313" key="9">
    <source>
        <dbReference type="Proteomes" id="UP000016703"/>
    </source>
</evidence>
<feature type="domain" description="Core-binding (CB)" evidence="7">
    <location>
        <begin position="65"/>
        <end position="146"/>
    </location>
</feature>
<keyword evidence="2" id="KW-0229">DNA integration</keyword>
<reference evidence="8 9" key="1">
    <citation type="journal article" date="2014" name="MBio">
        <title>Comparison of widely used Listeria monocytogenes strains EGD, 10403S, and EGD-e highlights genomic variations underlying differences in pathogenicity.</title>
        <authorList>
            <person name="Becavin C."/>
            <person name="Bouchier C."/>
            <person name="Lechat P."/>
            <person name="Archambaud C."/>
            <person name="Creno S."/>
            <person name="Gouin E."/>
            <person name="Wu Z."/>
            <person name="Kuhbacher A."/>
            <person name="Brisse S."/>
            <person name="Pucciarelli M.G."/>
            <person name="Garcia-del Portillo F."/>
            <person name="Hain T."/>
            <person name="Portnoy D.A."/>
            <person name="Chakraborty T."/>
            <person name="Lecuit M."/>
            <person name="Pizarro-Cerda J."/>
            <person name="Moszer I."/>
            <person name="Bierne H."/>
            <person name="Cossart P."/>
        </authorList>
    </citation>
    <scope>NUCLEOTIDE SEQUENCE [LARGE SCALE GENOMIC DNA]</scope>
    <source>
        <strain evidence="9">EGD / Mackaness</strain>
    </source>
</reference>
<dbReference type="GO" id="GO:0003677">
    <property type="term" value="F:DNA binding"/>
    <property type="evidence" value="ECO:0007669"/>
    <property type="project" value="UniProtKB-UniRule"/>
</dbReference>
<dbReference type="InterPro" id="IPR002104">
    <property type="entry name" value="Integrase_catalytic"/>
</dbReference>
<dbReference type="RefSeq" id="WP_014930882.1">
    <property type="nucleotide sequence ID" value="NC_022568.1"/>
</dbReference>
<dbReference type="PROSITE" id="PS51898">
    <property type="entry name" value="TYR_RECOMBINASE"/>
    <property type="match status" value="1"/>
</dbReference>
<dbReference type="InterPro" id="IPR044068">
    <property type="entry name" value="CB"/>
</dbReference>
<dbReference type="Gene3D" id="1.10.150.130">
    <property type="match status" value="1"/>
</dbReference>
<gene>
    <name evidence="8" type="ORF">LMON_1237</name>
</gene>